<dbReference type="EMBL" id="LJZR01000026">
    <property type="protein sequence ID" value="KPQ33841.1"/>
    <property type="molecule type" value="Genomic_DNA"/>
</dbReference>
<dbReference type="InterPro" id="IPR039331">
    <property type="entry name" value="PAPs-like"/>
</dbReference>
<feature type="domain" description="Calcineurin-like phosphoesterase" evidence="4">
    <location>
        <begin position="96"/>
        <end position="315"/>
    </location>
</feature>
<evidence type="ECO:0000313" key="5">
    <source>
        <dbReference type="EMBL" id="KPQ33841.1"/>
    </source>
</evidence>
<feature type="signal peptide" evidence="3">
    <location>
        <begin position="1"/>
        <end position="23"/>
    </location>
</feature>
<dbReference type="InterPro" id="IPR004843">
    <property type="entry name" value="Calcineurin-like_PHP"/>
</dbReference>
<evidence type="ECO:0000256" key="3">
    <source>
        <dbReference type="SAM" id="SignalP"/>
    </source>
</evidence>
<dbReference type="GO" id="GO:0003993">
    <property type="term" value="F:acid phosphatase activity"/>
    <property type="evidence" value="ECO:0007669"/>
    <property type="project" value="InterPro"/>
</dbReference>
<evidence type="ECO:0000256" key="1">
    <source>
        <dbReference type="ARBA" id="ARBA00022729"/>
    </source>
</evidence>
<name>A0A0P8BJH8_9CYAN</name>
<feature type="region of interest" description="Disordered" evidence="2">
    <location>
        <begin position="34"/>
        <end position="86"/>
    </location>
</feature>
<feature type="chain" id="PRO_5006148470" evidence="3">
    <location>
        <begin position="24"/>
        <end position="414"/>
    </location>
</feature>
<dbReference type="AlphaFoldDB" id="A0A0P8BJH8"/>
<sequence length="414" mass="44846">MPLNRRRFVVLSGFALGTATLGAACSQSISQSIAQLADSSSGQTTPSSAPSSSAPSSSASSPSPNAPTAALPEPGTPIPGTPIAPANLYAPPRGDIRLAVISDFNSEYGSTDYRPEVISGIRLLPGWQPDLVLCGGDMVAGQSISLSTAEVKAMWNAFDAKILTPIRDANLPFALTIGNHDASSFQQGGEFIYVIDRQETSQYWAGHQTDTDLNFVDATGFPYYYSFTHKDIFYLTWDASSANVPPEQVAWAERALSSPQAQNAKLRMVMGHLPMYAVSQRRDRPGEYLNQADELRQLLERYNVHTYISGHHHAYFPGKVGNLNTLHLGALGSGPRSLLSTNNAPFQTLTIMDVFVDTASTVYTTYNMNTMEVVDLQSLPRQIVGPNGRELRQDVTLADLTPAEKAQPYIPSET</sequence>
<evidence type="ECO:0000256" key="2">
    <source>
        <dbReference type="SAM" id="MobiDB-lite"/>
    </source>
</evidence>
<feature type="compositionally biased region" description="Low complexity" evidence="2">
    <location>
        <begin position="34"/>
        <end position="70"/>
    </location>
</feature>
<dbReference type="PANTHER" id="PTHR22953">
    <property type="entry name" value="ACID PHOSPHATASE RELATED"/>
    <property type="match status" value="1"/>
</dbReference>
<reference evidence="5 6" key="1">
    <citation type="submission" date="2015-09" db="EMBL/GenBank/DDBJ databases">
        <title>Identification and resolution of microdiversity through metagenomic sequencing of parallel consortia.</title>
        <authorList>
            <person name="Nelson W.C."/>
            <person name="Romine M.F."/>
            <person name="Lindemann S.R."/>
        </authorList>
    </citation>
    <scope>NUCLEOTIDE SEQUENCE [LARGE SCALE GENOMIC DNA]</scope>
    <source>
        <strain evidence="5">Ana</strain>
    </source>
</reference>
<dbReference type="Pfam" id="PF00149">
    <property type="entry name" value="Metallophos"/>
    <property type="match status" value="1"/>
</dbReference>
<dbReference type="Gene3D" id="3.60.21.10">
    <property type="match status" value="1"/>
</dbReference>
<organism evidence="5 6">
    <name type="scientific">Phormidesmis priestleyi Ana</name>
    <dbReference type="NCBI Taxonomy" id="1666911"/>
    <lineage>
        <taxon>Bacteria</taxon>
        <taxon>Bacillati</taxon>
        <taxon>Cyanobacteriota</taxon>
        <taxon>Cyanophyceae</taxon>
        <taxon>Leptolyngbyales</taxon>
        <taxon>Leptolyngbyaceae</taxon>
        <taxon>Phormidesmis</taxon>
    </lineage>
</organism>
<gene>
    <name evidence="5" type="ORF">HLUCCA11_16945</name>
</gene>
<dbReference type="Proteomes" id="UP000050465">
    <property type="component" value="Unassembled WGS sequence"/>
</dbReference>
<keyword evidence="1 3" id="KW-0732">Signal</keyword>
<dbReference type="SUPFAM" id="SSF56300">
    <property type="entry name" value="Metallo-dependent phosphatases"/>
    <property type="match status" value="1"/>
</dbReference>
<dbReference type="PANTHER" id="PTHR22953:SF153">
    <property type="entry name" value="PURPLE ACID PHOSPHATASE"/>
    <property type="match status" value="1"/>
</dbReference>
<dbReference type="PROSITE" id="PS51318">
    <property type="entry name" value="TAT"/>
    <property type="match status" value="1"/>
</dbReference>
<dbReference type="STRING" id="1666911.HLUCCA11_16945"/>
<dbReference type="PATRIC" id="fig|1666911.3.peg.1152"/>
<dbReference type="InterPro" id="IPR029052">
    <property type="entry name" value="Metallo-depent_PP-like"/>
</dbReference>
<accession>A0A0P8BJH8</accession>
<evidence type="ECO:0000313" key="6">
    <source>
        <dbReference type="Proteomes" id="UP000050465"/>
    </source>
</evidence>
<protein>
    <submittedName>
        <fullName evidence="5">Esterase</fullName>
    </submittedName>
</protein>
<dbReference type="PROSITE" id="PS51257">
    <property type="entry name" value="PROKAR_LIPOPROTEIN"/>
    <property type="match status" value="1"/>
</dbReference>
<dbReference type="InterPro" id="IPR006311">
    <property type="entry name" value="TAT_signal"/>
</dbReference>
<comment type="caution">
    <text evidence="5">The sequence shown here is derived from an EMBL/GenBank/DDBJ whole genome shotgun (WGS) entry which is preliminary data.</text>
</comment>
<evidence type="ECO:0000259" key="4">
    <source>
        <dbReference type="Pfam" id="PF00149"/>
    </source>
</evidence>
<proteinExistence type="predicted"/>